<gene>
    <name evidence="8" type="ORF">PDE_03633</name>
</gene>
<keyword evidence="9" id="KW-1185">Reference proteome</keyword>
<evidence type="ECO:0000256" key="6">
    <source>
        <dbReference type="ARBA" id="ARBA00034313"/>
    </source>
</evidence>
<dbReference type="PANTHER" id="PTHR35042:SF1">
    <property type="entry name" value="DUF1772-DOMAIN-CONTAINING PROTEIN"/>
    <property type="match status" value="1"/>
</dbReference>
<dbReference type="InterPro" id="IPR013901">
    <property type="entry name" value="Anthrone_oxy"/>
</dbReference>
<evidence type="ECO:0000256" key="4">
    <source>
        <dbReference type="ARBA" id="ARBA00023033"/>
    </source>
</evidence>
<keyword evidence="3 7" id="KW-1133">Transmembrane helix</keyword>
<feature type="transmembrane region" description="Helical" evidence="7">
    <location>
        <begin position="65"/>
        <end position="83"/>
    </location>
</feature>
<evidence type="ECO:0000256" key="1">
    <source>
        <dbReference type="ARBA" id="ARBA00004141"/>
    </source>
</evidence>
<evidence type="ECO:0000256" key="2">
    <source>
        <dbReference type="ARBA" id="ARBA00022692"/>
    </source>
</evidence>
<dbReference type="PhylomeDB" id="S8B2M5"/>
<protein>
    <recommendedName>
        <fullName evidence="10">Noranthrone monooxygenase</fullName>
    </recommendedName>
</protein>
<dbReference type="GO" id="GO:0016020">
    <property type="term" value="C:membrane"/>
    <property type="evidence" value="ECO:0007669"/>
    <property type="project" value="UniProtKB-SubCell"/>
</dbReference>
<dbReference type="HOGENOM" id="CLU_105974_1_0_1"/>
<proteinExistence type="inferred from homology"/>
<feature type="transmembrane region" description="Helical" evidence="7">
    <location>
        <begin position="20"/>
        <end position="39"/>
    </location>
</feature>
<keyword evidence="2 7" id="KW-0812">Transmembrane</keyword>
<keyword evidence="5 7" id="KW-0472">Membrane</keyword>
<evidence type="ECO:0008006" key="10">
    <source>
        <dbReference type="Google" id="ProtNLM"/>
    </source>
</evidence>
<evidence type="ECO:0000256" key="7">
    <source>
        <dbReference type="SAM" id="Phobius"/>
    </source>
</evidence>
<comment type="subcellular location">
    <subcellularLocation>
        <location evidence="1">Membrane</location>
        <topology evidence="1">Multi-pass membrane protein</topology>
    </subcellularLocation>
</comment>
<accession>S8B2M5</accession>
<evidence type="ECO:0000313" key="8">
    <source>
        <dbReference type="EMBL" id="EPS28687.1"/>
    </source>
</evidence>
<dbReference type="eggNOG" id="ENOG502SBMN">
    <property type="taxonomic scope" value="Eukaryota"/>
</dbReference>
<dbReference type="OrthoDB" id="5954308at2759"/>
<comment type="similarity">
    <text evidence="6">Belongs to the anthrone oxygenase family.</text>
</comment>
<name>S8B2M5_PENO1</name>
<feature type="transmembrane region" description="Helical" evidence="7">
    <location>
        <begin position="103"/>
        <end position="123"/>
    </location>
</feature>
<dbReference type="Proteomes" id="UP000019376">
    <property type="component" value="Unassembled WGS sequence"/>
</dbReference>
<organism evidence="8 9">
    <name type="scientific">Penicillium oxalicum (strain 114-2 / CGMCC 5302)</name>
    <name type="common">Penicillium decumbens</name>
    <dbReference type="NCBI Taxonomy" id="933388"/>
    <lineage>
        <taxon>Eukaryota</taxon>
        <taxon>Fungi</taxon>
        <taxon>Dikarya</taxon>
        <taxon>Ascomycota</taxon>
        <taxon>Pezizomycotina</taxon>
        <taxon>Eurotiomycetes</taxon>
        <taxon>Eurotiomycetidae</taxon>
        <taxon>Eurotiales</taxon>
        <taxon>Aspergillaceae</taxon>
        <taxon>Penicillium</taxon>
    </lineage>
</organism>
<dbReference type="AlphaFoldDB" id="S8B2M5"/>
<evidence type="ECO:0000313" key="9">
    <source>
        <dbReference type="Proteomes" id="UP000019376"/>
    </source>
</evidence>
<evidence type="ECO:0000256" key="5">
    <source>
        <dbReference type="ARBA" id="ARBA00023136"/>
    </source>
</evidence>
<keyword evidence="4" id="KW-0560">Oxidoreductase</keyword>
<dbReference type="Pfam" id="PF08592">
    <property type="entry name" value="Anthrone_oxy"/>
    <property type="match status" value="1"/>
</dbReference>
<reference evidence="8 9" key="1">
    <citation type="journal article" date="2013" name="PLoS ONE">
        <title>Genomic and secretomic analyses reveal unique features of the lignocellulolytic enzyme system of Penicillium decumbens.</title>
        <authorList>
            <person name="Liu G."/>
            <person name="Zhang L."/>
            <person name="Wei X."/>
            <person name="Zou G."/>
            <person name="Qin Y."/>
            <person name="Ma L."/>
            <person name="Li J."/>
            <person name="Zheng H."/>
            <person name="Wang S."/>
            <person name="Wang C."/>
            <person name="Xun L."/>
            <person name="Zhao G.-P."/>
            <person name="Zhou Z."/>
            <person name="Qu Y."/>
        </authorList>
    </citation>
    <scope>NUCLEOTIDE SEQUENCE [LARGE SCALE GENOMIC DNA]</scope>
    <source>
        <strain evidence="9">114-2 / CGMCC 5302</strain>
    </source>
</reference>
<feature type="transmembrane region" description="Helical" evidence="7">
    <location>
        <begin position="154"/>
        <end position="174"/>
    </location>
</feature>
<evidence type="ECO:0000256" key="3">
    <source>
        <dbReference type="ARBA" id="ARBA00022989"/>
    </source>
</evidence>
<dbReference type="PANTHER" id="PTHR35042">
    <property type="entry name" value="ANTHRONE OXYGENASE ENCC"/>
    <property type="match status" value="1"/>
</dbReference>
<dbReference type="STRING" id="933388.S8B2M5"/>
<sequence length="175" mass="18035">MASSGTLGLGLAQAIGISGAAWLSGNIIALSIITTSALLQSHREDNVSLAILAKQWRNMYAKGKAQNPPIAVAVAAAFVYLAWSAPSGKPVSSHAALSRSGLFSAAAAMTLGIVPFTFAAMAGTNNSLQRQAKSAVETSQTETMGLLERWSTLNLIRGCFPLAGAVLGLMASLME</sequence>
<keyword evidence="4" id="KW-0503">Monooxygenase</keyword>
<dbReference type="EMBL" id="KB644411">
    <property type="protein sequence ID" value="EPS28687.1"/>
    <property type="molecule type" value="Genomic_DNA"/>
</dbReference>
<dbReference type="GO" id="GO:0004497">
    <property type="term" value="F:monooxygenase activity"/>
    <property type="evidence" value="ECO:0007669"/>
    <property type="project" value="UniProtKB-KW"/>
</dbReference>